<dbReference type="InterPro" id="IPR045546">
    <property type="entry name" value="Exportin-T_C"/>
</dbReference>
<organism evidence="12 13">
    <name type="scientific">Roridomyces roridus</name>
    <dbReference type="NCBI Taxonomy" id="1738132"/>
    <lineage>
        <taxon>Eukaryota</taxon>
        <taxon>Fungi</taxon>
        <taxon>Dikarya</taxon>
        <taxon>Basidiomycota</taxon>
        <taxon>Agaricomycotina</taxon>
        <taxon>Agaricomycetes</taxon>
        <taxon>Agaricomycetidae</taxon>
        <taxon>Agaricales</taxon>
        <taxon>Marasmiineae</taxon>
        <taxon>Mycenaceae</taxon>
        <taxon>Roridomyces</taxon>
    </lineage>
</organism>
<dbReference type="Gene3D" id="1.25.10.10">
    <property type="entry name" value="Leucine-rich Repeat Variant"/>
    <property type="match status" value="1"/>
</dbReference>
<evidence type="ECO:0000256" key="6">
    <source>
        <dbReference type="ARBA" id="ARBA00022555"/>
    </source>
</evidence>
<keyword evidence="4 9" id="KW-0813">Transport</keyword>
<evidence type="ECO:0000256" key="7">
    <source>
        <dbReference type="ARBA" id="ARBA00022884"/>
    </source>
</evidence>
<evidence type="ECO:0000256" key="9">
    <source>
        <dbReference type="RuleBase" id="RU366037"/>
    </source>
</evidence>
<evidence type="ECO:0000259" key="10">
    <source>
        <dbReference type="Pfam" id="PF08389"/>
    </source>
</evidence>
<evidence type="ECO:0000256" key="2">
    <source>
        <dbReference type="ARBA" id="ARBA00009466"/>
    </source>
</evidence>
<feature type="domain" description="Exportin-1/Importin-beta-like" evidence="10">
    <location>
        <begin position="113"/>
        <end position="273"/>
    </location>
</feature>
<comment type="caution">
    <text evidence="12">The sequence shown here is derived from an EMBL/GenBank/DDBJ whole genome shotgun (WGS) entry which is preliminary data.</text>
</comment>
<name>A0AAD7CJB3_9AGAR</name>
<dbReference type="PANTHER" id="PTHR15952:SF11">
    <property type="entry name" value="EXPORTIN-T"/>
    <property type="match status" value="1"/>
</dbReference>
<keyword evidence="13" id="KW-1185">Reference proteome</keyword>
<keyword evidence="7 9" id="KW-0694">RNA-binding</keyword>
<evidence type="ECO:0000256" key="3">
    <source>
        <dbReference type="ARBA" id="ARBA00018928"/>
    </source>
</evidence>
<dbReference type="GO" id="GO:0000049">
    <property type="term" value="F:tRNA binding"/>
    <property type="evidence" value="ECO:0007669"/>
    <property type="project" value="UniProtKB-UniRule"/>
</dbReference>
<evidence type="ECO:0000256" key="1">
    <source>
        <dbReference type="ARBA" id="ARBA00004496"/>
    </source>
</evidence>
<evidence type="ECO:0000313" key="13">
    <source>
        <dbReference type="Proteomes" id="UP001221142"/>
    </source>
</evidence>
<dbReference type="GO" id="GO:0005643">
    <property type="term" value="C:nuclear pore"/>
    <property type="evidence" value="ECO:0007669"/>
    <property type="project" value="TreeGrafter"/>
</dbReference>
<comment type="subcellular location">
    <subcellularLocation>
        <location evidence="1 9">Cytoplasm</location>
    </subcellularLocation>
    <subcellularLocation>
        <location evidence="9">Nucleus</location>
    </subcellularLocation>
    <text evidence="9">Shuttles between the nucleus and the cytoplasm.</text>
</comment>
<proteinExistence type="inferred from homology"/>
<dbReference type="GO" id="GO:0071528">
    <property type="term" value="P:tRNA re-export from nucleus"/>
    <property type="evidence" value="ECO:0007669"/>
    <property type="project" value="UniProtKB-UniRule"/>
</dbReference>
<dbReference type="EMBL" id="JARKIF010000001">
    <property type="protein sequence ID" value="KAJ7650297.1"/>
    <property type="molecule type" value="Genomic_DNA"/>
</dbReference>
<dbReference type="Proteomes" id="UP001221142">
    <property type="component" value="Unassembled WGS sequence"/>
</dbReference>
<dbReference type="PANTHER" id="PTHR15952">
    <property type="entry name" value="EXPORTIN-T/LOS1"/>
    <property type="match status" value="1"/>
</dbReference>
<evidence type="ECO:0000313" key="12">
    <source>
        <dbReference type="EMBL" id="KAJ7650297.1"/>
    </source>
</evidence>
<keyword evidence="6 9" id="KW-0820">tRNA-binding</keyword>
<accession>A0AAD7CJB3</accession>
<dbReference type="GO" id="GO:0031267">
    <property type="term" value="F:small GTPase binding"/>
    <property type="evidence" value="ECO:0007669"/>
    <property type="project" value="InterPro"/>
</dbReference>
<dbReference type="Pfam" id="PF08389">
    <property type="entry name" value="Xpo1"/>
    <property type="match status" value="1"/>
</dbReference>
<feature type="domain" description="Exportin-T C-terminal" evidence="11">
    <location>
        <begin position="343"/>
        <end position="1020"/>
    </location>
</feature>
<keyword evidence="8 9" id="KW-0539">Nucleus</keyword>
<dbReference type="SUPFAM" id="SSF48371">
    <property type="entry name" value="ARM repeat"/>
    <property type="match status" value="1"/>
</dbReference>
<dbReference type="AlphaFoldDB" id="A0AAD7CJB3"/>
<reference evidence="12" key="1">
    <citation type="submission" date="2023-03" db="EMBL/GenBank/DDBJ databases">
        <title>Massive genome expansion in bonnet fungi (Mycena s.s.) driven by repeated elements and novel gene families across ecological guilds.</title>
        <authorList>
            <consortium name="Lawrence Berkeley National Laboratory"/>
            <person name="Harder C.B."/>
            <person name="Miyauchi S."/>
            <person name="Viragh M."/>
            <person name="Kuo A."/>
            <person name="Thoen E."/>
            <person name="Andreopoulos B."/>
            <person name="Lu D."/>
            <person name="Skrede I."/>
            <person name="Drula E."/>
            <person name="Henrissat B."/>
            <person name="Morin E."/>
            <person name="Kohler A."/>
            <person name="Barry K."/>
            <person name="LaButti K."/>
            <person name="Morin E."/>
            <person name="Salamov A."/>
            <person name="Lipzen A."/>
            <person name="Mereny Z."/>
            <person name="Hegedus B."/>
            <person name="Baldrian P."/>
            <person name="Stursova M."/>
            <person name="Weitz H."/>
            <person name="Taylor A."/>
            <person name="Grigoriev I.V."/>
            <person name="Nagy L.G."/>
            <person name="Martin F."/>
            <person name="Kauserud H."/>
        </authorList>
    </citation>
    <scope>NUCLEOTIDE SEQUENCE</scope>
    <source>
        <strain evidence="12">9284</strain>
    </source>
</reference>
<dbReference type="InterPro" id="IPR011989">
    <property type="entry name" value="ARM-like"/>
</dbReference>
<comment type="function">
    <text evidence="9">tRNA nucleus export receptor which facilitates tRNA translocation across the nuclear pore complex.</text>
</comment>
<keyword evidence="5 9" id="KW-0963">Cytoplasm</keyword>
<dbReference type="GO" id="GO:0016363">
    <property type="term" value="C:nuclear matrix"/>
    <property type="evidence" value="ECO:0007669"/>
    <property type="project" value="TreeGrafter"/>
</dbReference>
<comment type="similarity">
    <text evidence="2 9">Belongs to the exportin family.</text>
</comment>
<gene>
    <name evidence="12" type="ORF">FB45DRAFT_887507</name>
</gene>
<dbReference type="InterPro" id="IPR016024">
    <property type="entry name" value="ARM-type_fold"/>
</dbReference>
<dbReference type="Pfam" id="PF19282">
    <property type="entry name" value="Exportin-T"/>
    <property type="match status" value="1"/>
</dbReference>
<protein>
    <recommendedName>
        <fullName evidence="3 9">Exportin-T</fullName>
    </recommendedName>
    <alternativeName>
        <fullName evidence="9">Exportin(tRNA)</fullName>
    </alternativeName>
    <alternativeName>
        <fullName evidence="9">tRNA exportin</fullName>
    </alternativeName>
</protein>
<evidence type="ECO:0000256" key="8">
    <source>
        <dbReference type="ARBA" id="ARBA00023242"/>
    </source>
</evidence>
<dbReference type="GO" id="GO:0005737">
    <property type="term" value="C:cytoplasm"/>
    <property type="evidence" value="ECO:0007669"/>
    <property type="project" value="UniProtKB-SubCell"/>
</dbReference>
<dbReference type="InterPro" id="IPR013598">
    <property type="entry name" value="Exportin-1/Importin-b-like"/>
</dbReference>
<sequence>MEQDQDQVVQAINIASDPTQAALHQEALNYLATIQQNAENTWRLALPLFVDATPDGARKYPPQVRFFALRVLDEFFDNRFEPLDDDSFRTIQQSLVTYIQTEYVYGPAEANSPFLRNKFSHTLTLFFLCTYMTQWPTFFSDLFTLIRPAQSSSSSQPAFNRHIILLFFHIVLEISGEVADQMLKAARPYDQARHTRDARVRDAVRERDAASINEAVLTIVSDGAETMKKGDGSRESQAAIEVVDLGIRTFGSYVGWIDINLTITPTTVPLLFSPSRRSLAFYPTCHYNSVVAYPGKGTEQAERTETDDGEESYREALGKLLNVLGLEISKLLEDPTTSEAVAAEGHVLLAQTLPILLRFMADEYDDTCSTVFPFLQTILASYRRSRKKPTDPLDDNKRAFLTSLLQVILVKMKWEEDTDFETMRKELRVLMDAVTLVDLDLVTDAMRTLTLNTIGAFQSGMPSSPAHLVYMFGEINKGANVKGRIAFCQAPPLDKDKPKKLIDYSAFPLTPHGELLFALVQSNISSYPHRSVALQFFEAAARYPDFFKVRKNCIMPTLEAMVDARGLHNPDASHRSRVSYLFHRFIKEIRNDVPEDVVANIADSLRDLLPIEVQLPDGEDSESQDLLSELVKNSAFDSQLYLYETVGALTSLLYKTPDRLAPMLLSFVKPLMSELSDNLQAYRTKGSQDLIPIVKVHHVIMALGNIARGFPEYPSPVPAGYIPLPVDAFGEVAQAILVCLESMNTFRDIRDASRFAFARVMATTGTSVTHFIPQLMASLLTQFEPSELVDFLNFIGLLIHKLQADLFPVLDELIGPLSAHITRLLTQPISGTDDQRAHAETKKAYLALLNNILASKLQGVFISEKNRGGFDSLMETMISLTGDISDPASARAALVFLGRSITLWGQPVSSASNGNGHVAEHSLPGFDRYVYERIVTSVFAIPSLPDFNLKDPGLTPVLHEIANLLQTVFKTRGTEAHEYFLGVFLPSQGWPANAALDFVSKLRDLDGKAFRKYFTEFVRTSRSEPS</sequence>
<evidence type="ECO:0000256" key="5">
    <source>
        <dbReference type="ARBA" id="ARBA00022490"/>
    </source>
</evidence>
<evidence type="ECO:0000256" key="4">
    <source>
        <dbReference type="ARBA" id="ARBA00022448"/>
    </source>
</evidence>
<evidence type="ECO:0000259" key="11">
    <source>
        <dbReference type="Pfam" id="PF19282"/>
    </source>
</evidence>
<dbReference type="InterPro" id="IPR040017">
    <property type="entry name" value="XPOT"/>
</dbReference>